<name>A0A843U0Q0_COLES</name>
<organism evidence="2 3">
    <name type="scientific">Colocasia esculenta</name>
    <name type="common">Wild taro</name>
    <name type="synonym">Arum esculentum</name>
    <dbReference type="NCBI Taxonomy" id="4460"/>
    <lineage>
        <taxon>Eukaryota</taxon>
        <taxon>Viridiplantae</taxon>
        <taxon>Streptophyta</taxon>
        <taxon>Embryophyta</taxon>
        <taxon>Tracheophyta</taxon>
        <taxon>Spermatophyta</taxon>
        <taxon>Magnoliopsida</taxon>
        <taxon>Liliopsida</taxon>
        <taxon>Araceae</taxon>
        <taxon>Aroideae</taxon>
        <taxon>Colocasieae</taxon>
        <taxon>Colocasia</taxon>
    </lineage>
</organism>
<proteinExistence type="predicted"/>
<sequence>MLSPRGRRTERGKRRVIAILREAIVVCPSGGTVLVVVLLWYLVKVVRLRGPIDWAQSAHRFSAYERDKGVRRVLNATALVVAFYLSTEMLSSSAYAQRHNCTEALWWYLVIVGTCTLCGYQFLVLRYVSVFSGGVVELCSVEVVWELGTKSLMVPGMGLQLCGLQVWCWLVSTILWLVLVERQLDLSSVTARLGAVVVCPGGDTVLVVVLLWYLVEVGLAVYVVCRGVVADLYHQQ</sequence>
<feature type="transmembrane region" description="Helical" evidence="1">
    <location>
        <begin position="191"/>
        <end position="214"/>
    </location>
</feature>
<reference evidence="2" key="1">
    <citation type="submission" date="2017-07" db="EMBL/GenBank/DDBJ databases">
        <title>Taro Niue Genome Assembly and Annotation.</title>
        <authorList>
            <person name="Atibalentja N."/>
            <person name="Keating K."/>
            <person name="Fields C.J."/>
        </authorList>
    </citation>
    <scope>NUCLEOTIDE SEQUENCE</scope>
    <source>
        <strain evidence="2">Niue_2</strain>
        <tissue evidence="2">Leaf</tissue>
    </source>
</reference>
<evidence type="ECO:0000313" key="2">
    <source>
        <dbReference type="EMBL" id="MQL76975.1"/>
    </source>
</evidence>
<comment type="caution">
    <text evidence="2">The sequence shown here is derived from an EMBL/GenBank/DDBJ whole genome shotgun (WGS) entry which is preliminary data.</text>
</comment>
<evidence type="ECO:0000256" key="1">
    <source>
        <dbReference type="SAM" id="Phobius"/>
    </source>
</evidence>
<keyword evidence="1" id="KW-0472">Membrane</keyword>
<gene>
    <name evidence="2" type="ORF">Taro_009377</name>
</gene>
<accession>A0A843U0Q0</accession>
<dbReference type="AlphaFoldDB" id="A0A843U0Q0"/>
<dbReference type="EMBL" id="NMUH01000325">
    <property type="protein sequence ID" value="MQL76975.1"/>
    <property type="molecule type" value="Genomic_DNA"/>
</dbReference>
<dbReference type="Proteomes" id="UP000652761">
    <property type="component" value="Unassembled WGS sequence"/>
</dbReference>
<keyword evidence="1" id="KW-0812">Transmembrane</keyword>
<feature type="transmembrane region" description="Helical" evidence="1">
    <location>
        <begin position="73"/>
        <end position="92"/>
    </location>
</feature>
<feature type="transmembrane region" description="Helical" evidence="1">
    <location>
        <begin position="104"/>
        <end position="123"/>
    </location>
</feature>
<keyword evidence="3" id="KW-1185">Reference proteome</keyword>
<feature type="transmembrane region" description="Helical" evidence="1">
    <location>
        <begin position="20"/>
        <end position="43"/>
    </location>
</feature>
<protein>
    <submittedName>
        <fullName evidence="2">Uncharacterized protein</fullName>
    </submittedName>
</protein>
<keyword evidence="1" id="KW-1133">Transmembrane helix</keyword>
<evidence type="ECO:0000313" key="3">
    <source>
        <dbReference type="Proteomes" id="UP000652761"/>
    </source>
</evidence>
<feature type="transmembrane region" description="Helical" evidence="1">
    <location>
        <begin position="157"/>
        <end position="179"/>
    </location>
</feature>